<keyword evidence="5" id="KW-1185">Reference proteome</keyword>
<dbReference type="RefSeq" id="WP_075066545.1">
    <property type="nucleotide sequence ID" value="NZ_LKAJ02000001.1"/>
</dbReference>
<keyword evidence="1" id="KW-0472">Membrane</keyword>
<dbReference type="SUPFAM" id="SSF52317">
    <property type="entry name" value="Class I glutamine amidotransferase-like"/>
    <property type="match status" value="1"/>
</dbReference>
<feature type="transmembrane region" description="Helical" evidence="1">
    <location>
        <begin position="412"/>
        <end position="433"/>
    </location>
</feature>
<reference evidence="4" key="3">
    <citation type="submission" date="2021-06" db="EMBL/GenBank/DDBJ databases">
        <title>Genomic Description and Analysis of Intracellular Bacteria, Candidatus Berkiella cookevillensis and Candidatus Berkiella aquae.</title>
        <authorList>
            <person name="Kidane D.T."/>
            <person name="Mehari Y.T."/>
            <person name="Rice F.C."/>
            <person name="Arivett B.A."/>
            <person name="Farone A.L."/>
            <person name="Berk S.G."/>
            <person name="Farone M.B."/>
        </authorList>
    </citation>
    <scope>NUCLEOTIDE SEQUENCE</scope>
    <source>
        <strain evidence="4">HT99</strain>
    </source>
</reference>
<name>A0A0Q9YJZ4_9GAMM</name>
<dbReference type="OrthoDB" id="8530910at2"/>
<keyword evidence="1" id="KW-0812">Transmembrane</keyword>
<evidence type="ECO:0000313" key="3">
    <source>
        <dbReference type="EMBL" id="KRG21003.1"/>
    </source>
</evidence>
<protein>
    <submittedName>
        <fullName evidence="3">ABC-type uncharacterized transport system</fullName>
    </submittedName>
    <submittedName>
        <fullName evidence="4">GldG family protein</fullName>
    </submittedName>
</protein>
<dbReference type="InterPro" id="IPR019196">
    <property type="entry name" value="ABC_transp_unknown"/>
</dbReference>
<dbReference type="STRING" id="295108.HT99x_01923"/>
<proteinExistence type="predicted"/>
<dbReference type="EMBL" id="LKAJ01000007">
    <property type="protein sequence ID" value="KRG21003.1"/>
    <property type="molecule type" value="Genomic_DNA"/>
</dbReference>
<reference evidence="3" key="1">
    <citation type="submission" date="2015-09" db="EMBL/GenBank/DDBJ databases">
        <title>Draft Genome Sequences of Two Novel Amoeba-resistant Intranuclear Bacteria, Candidatus Berkiella cookevillensis and Candidatus Berkiella aquae.</title>
        <authorList>
            <person name="Mehari Y.T."/>
            <person name="Arivett B.A."/>
            <person name="Farone A.L."/>
            <person name="Gunderson J.H."/>
            <person name="Farone M.B."/>
        </authorList>
    </citation>
    <scope>NUCLEOTIDE SEQUENCE [LARGE SCALE GENOMIC DNA]</scope>
    <source>
        <strain evidence="3">HT99</strain>
    </source>
</reference>
<dbReference type="AlphaFoldDB" id="A0A0Q9YJZ4"/>
<reference evidence="4" key="2">
    <citation type="journal article" date="2016" name="Genome Announc.">
        <title>Draft Genome Sequences of Two Novel Amoeba-Resistant Intranuclear Bacteria, 'Candidatus Berkiella cookevillensis' and 'Candidatus Berkiella aquae'.</title>
        <authorList>
            <person name="Mehari Y.T."/>
            <person name="Arivett B.A."/>
            <person name="Farone A.L."/>
            <person name="Gunderson J.H."/>
            <person name="Farone M.B."/>
        </authorList>
    </citation>
    <scope>NUCLEOTIDE SEQUENCE</scope>
    <source>
        <strain evidence="4">HT99</strain>
    </source>
</reference>
<dbReference type="EMBL" id="LKAJ02000001">
    <property type="protein sequence ID" value="MCS5710043.1"/>
    <property type="molecule type" value="Genomic_DNA"/>
</dbReference>
<accession>A0A0Q9YJZ4</accession>
<evidence type="ECO:0000313" key="4">
    <source>
        <dbReference type="EMBL" id="MCS5710043.1"/>
    </source>
</evidence>
<evidence type="ECO:0000259" key="2">
    <source>
        <dbReference type="Pfam" id="PF09822"/>
    </source>
</evidence>
<feature type="domain" description="ABC-type uncharacterised transport system" evidence="2">
    <location>
        <begin position="144"/>
        <end position="230"/>
    </location>
</feature>
<gene>
    <name evidence="4" type="ORF">HT99x_001235</name>
    <name evidence="3" type="ORF">HT99x_01923</name>
</gene>
<evidence type="ECO:0000256" key="1">
    <source>
        <dbReference type="SAM" id="Phobius"/>
    </source>
</evidence>
<comment type="caution">
    <text evidence="3">The sequence shown here is derived from an EMBL/GenBank/DDBJ whole genome shotgun (WGS) entry which is preliminary data.</text>
</comment>
<dbReference type="Proteomes" id="UP000051497">
    <property type="component" value="Unassembled WGS sequence"/>
</dbReference>
<keyword evidence="1" id="KW-1133">Transmembrane helix</keyword>
<organism evidence="3">
    <name type="scientific">Candidatus Berkiella aquae</name>
    <dbReference type="NCBI Taxonomy" id="295108"/>
    <lineage>
        <taxon>Bacteria</taxon>
        <taxon>Pseudomonadati</taxon>
        <taxon>Pseudomonadota</taxon>
        <taxon>Gammaproteobacteria</taxon>
        <taxon>Candidatus Berkiellales</taxon>
        <taxon>Candidatus Berkiellaceae</taxon>
        <taxon>Candidatus Berkiella</taxon>
    </lineage>
</organism>
<evidence type="ECO:0000313" key="5">
    <source>
        <dbReference type="Proteomes" id="UP000051497"/>
    </source>
</evidence>
<sequence>MMLLTISKKLITLCLLIGFFVSIYLIANPYHYSWNMTATQKLSPTTLSLLEKMSESIEIDLYSSDIDNYRQAELLITQYQSTKPNIVLHWKDRPYSFSNDYQSAALLVKMGERQEVIDLLKNPLNEQTLSQCLFKLCNKANQWIVFLQGHNEPSPFNAQATDYSLLSIALRNQGFQIQTLSLTHTPLIADNTRLLIIAAPRSTLLPEEEKLIIQYLLQGGNLLWLIDNNMQPLPFLSDFFQVTPLPGTIVDLHGYRLGTPHPAITIIDHYPQSPFATPKSLTAFPYAVALKSSPLENWSTQSLLITHEQTWTETGSLTESIAFEPEKNEVAGPLLLGIHLTRPHPLQSESTQRIAIIGNSRFLSNGVIENYGNLALGLNLIHWLGHDDALITLNQPINQDELIQMHFLTAVLIQYGVPSCLFLCAFIVTLIYLKRLHKKTAFG</sequence>
<dbReference type="Pfam" id="PF09822">
    <property type="entry name" value="ABC_transp_aux"/>
    <property type="match status" value="1"/>
</dbReference>
<dbReference type="InterPro" id="IPR029062">
    <property type="entry name" value="Class_I_gatase-like"/>
</dbReference>